<keyword evidence="2" id="KW-0460">Magnesium</keyword>
<evidence type="ECO:0000256" key="2">
    <source>
        <dbReference type="ARBA" id="ARBA00022842"/>
    </source>
</evidence>
<dbReference type="InterPro" id="IPR043519">
    <property type="entry name" value="NT_sf"/>
</dbReference>
<dbReference type="PANTHER" id="PTHR24413">
    <property type="entry name" value="SPECKLE-TYPE POZ PROTEIN"/>
    <property type="match status" value="1"/>
</dbReference>
<feature type="domain" description="BTB" evidence="4">
    <location>
        <begin position="596"/>
        <end position="664"/>
    </location>
</feature>
<dbReference type="Gene3D" id="3.30.460.10">
    <property type="entry name" value="Beta Polymerase, domain 2"/>
    <property type="match status" value="1"/>
</dbReference>
<dbReference type="CDD" id="cd05402">
    <property type="entry name" value="NT_PAP_TUTase"/>
    <property type="match status" value="1"/>
</dbReference>
<evidence type="ECO:0000259" key="4">
    <source>
        <dbReference type="PROSITE" id="PS50097"/>
    </source>
</evidence>
<evidence type="ECO:0000256" key="1">
    <source>
        <dbReference type="ARBA" id="ARBA00022723"/>
    </source>
</evidence>
<dbReference type="GO" id="GO:1990817">
    <property type="term" value="F:poly(A) RNA polymerase activity"/>
    <property type="evidence" value="ECO:0007669"/>
    <property type="project" value="UniProtKB-ARBA"/>
</dbReference>
<dbReference type="InterPro" id="IPR011333">
    <property type="entry name" value="SKP1/BTB/POZ_sf"/>
</dbReference>
<dbReference type="SUPFAM" id="SSF81631">
    <property type="entry name" value="PAP/OAS1 substrate-binding domain"/>
    <property type="match status" value="1"/>
</dbReference>
<dbReference type="Gene3D" id="1.10.1410.10">
    <property type="match status" value="1"/>
</dbReference>
<dbReference type="InterPro" id="IPR000210">
    <property type="entry name" value="BTB/POZ_dom"/>
</dbReference>
<dbReference type="PROSITE" id="PS50097">
    <property type="entry name" value="BTB"/>
    <property type="match status" value="1"/>
</dbReference>
<feature type="compositionally biased region" description="Low complexity" evidence="3">
    <location>
        <begin position="408"/>
        <end position="420"/>
    </location>
</feature>
<comment type="caution">
    <text evidence="6">The sequence shown here is derived from an EMBL/GenBank/DDBJ whole genome shotgun (WGS) entry which is preliminary data.</text>
</comment>
<dbReference type="Proteomes" id="UP001175271">
    <property type="component" value="Unassembled WGS sequence"/>
</dbReference>
<dbReference type="EMBL" id="JAUCMV010000001">
    <property type="protein sequence ID" value="KAK0426195.1"/>
    <property type="molecule type" value="Genomic_DNA"/>
</dbReference>
<dbReference type="SMART" id="SM00225">
    <property type="entry name" value="BTB"/>
    <property type="match status" value="1"/>
</dbReference>
<sequence>MQPHASSPRIEKCEALPEIQNKKKIQELQRRPSTSGISRLNDRIHLTYKWLRARVCEYELRAKTFSKVSEILLYSLRNLGIPASTVLYGSLATGLYLPESDIDIYLESPSPSCSAIDPLLVANILRSTGLYHNIFISGKEERTCVKFVDTDSNIRIDITFAAVSALSTVEYVMEFKSHCALLDVMVLILKYLINLKKLDRMNCPKGGISSYGLVLMVANFLKGHRPPPASSSEFDEFTSLTGTSYEGVDISKVNLVDLFSEFFDVYGNKLDLSKVALSATDGFVWKKFLEESMGLNPASSIFTLQDPVKLDNDVGYNVYLMGHIANFFAEMHRSILELKEGKAEQLQDCLLYRDLILTQSVEDYSPQEADLNSDGDSSSEDSLVDEERLVANQIRIPTSGDMSMSIESSTGTTAGASGAHHLAHASETEIRVENIARNWTVRNFSHCYQEYLENFVNLPRGDETLTWSIKIYPKGNGENNKEFVFLCLNRVLSPGGSSSSKNKIGFKSRFVLRNAENKEIEMRIHPNPSHSDYVSYIKRDVLFPQIMPADSITVTVEIAAAVDTVTTTIDEPVQDINFEKQLGEDYLKLLQDDVLTDFTIRVADRDIRTHRAILAARSPVFAAMFAHTDTKEAKQGLLVIEDMDYDVVKEMLAFIYCGKCSRNLSELASELLIAADKYRLDELKIHCEYTLIQELTTDNVCQLFVVGHMYSAERLKQRSADFMKQHLTAVTNTSGWDELINRHPSLVTSIVRYVDNNKCGGSSDDITNSNRL</sequence>
<protein>
    <recommendedName>
        <fullName evidence="8">BTB domain-containing protein</fullName>
    </recommendedName>
</protein>
<dbReference type="InterPro" id="IPR002083">
    <property type="entry name" value="MATH/TRAF_dom"/>
</dbReference>
<dbReference type="Gene3D" id="3.30.710.10">
    <property type="entry name" value="Potassium Channel Kv1.1, Chain A"/>
    <property type="match status" value="1"/>
</dbReference>
<dbReference type="Pfam" id="PF22600">
    <property type="entry name" value="MTPAP-like_central"/>
    <property type="match status" value="1"/>
</dbReference>
<dbReference type="InterPro" id="IPR008974">
    <property type="entry name" value="TRAF-like"/>
</dbReference>
<keyword evidence="1" id="KW-0479">Metal-binding</keyword>
<dbReference type="GO" id="GO:0030163">
    <property type="term" value="P:protein catabolic process"/>
    <property type="evidence" value="ECO:0007669"/>
    <property type="project" value="UniProtKB-ARBA"/>
</dbReference>
<dbReference type="Pfam" id="PF00651">
    <property type="entry name" value="BTB"/>
    <property type="match status" value="1"/>
</dbReference>
<evidence type="ECO:0008006" key="8">
    <source>
        <dbReference type="Google" id="ProtNLM"/>
    </source>
</evidence>
<reference evidence="6" key="1">
    <citation type="submission" date="2023-06" db="EMBL/GenBank/DDBJ databases">
        <title>Genomic analysis of the entomopathogenic nematode Steinernema hermaphroditum.</title>
        <authorList>
            <person name="Schwarz E.M."/>
            <person name="Heppert J.K."/>
            <person name="Baniya A."/>
            <person name="Schwartz H.T."/>
            <person name="Tan C.-H."/>
            <person name="Antoshechkin I."/>
            <person name="Sternberg P.W."/>
            <person name="Goodrich-Blair H."/>
            <person name="Dillman A.R."/>
        </authorList>
    </citation>
    <scope>NUCLEOTIDE SEQUENCE</scope>
    <source>
        <strain evidence="6">PS9179</strain>
        <tissue evidence="6">Whole animal</tissue>
    </source>
</reference>
<dbReference type="SMART" id="SM00061">
    <property type="entry name" value="MATH"/>
    <property type="match status" value="1"/>
</dbReference>
<dbReference type="Pfam" id="PF03828">
    <property type="entry name" value="PAP_assoc"/>
    <property type="match status" value="1"/>
</dbReference>
<proteinExistence type="predicted"/>
<dbReference type="PROSITE" id="PS50144">
    <property type="entry name" value="MATH"/>
    <property type="match status" value="1"/>
</dbReference>
<feature type="region of interest" description="Disordered" evidence="3">
    <location>
        <begin position="401"/>
        <end position="422"/>
    </location>
</feature>
<name>A0AA39IM58_9BILA</name>
<dbReference type="Gene3D" id="2.60.210.10">
    <property type="entry name" value="Apoptosis, Tumor Necrosis Factor Receptor Associated Protein 2, Chain A"/>
    <property type="match status" value="1"/>
</dbReference>
<dbReference type="AlphaFoldDB" id="A0AA39IM58"/>
<feature type="domain" description="MATH" evidence="5">
    <location>
        <begin position="434"/>
        <end position="558"/>
    </location>
</feature>
<dbReference type="InterPro" id="IPR054708">
    <property type="entry name" value="MTPAP-like_central"/>
</dbReference>
<dbReference type="SUPFAM" id="SSF81301">
    <property type="entry name" value="Nucleotidyltransferase"/>
    <property type="match status" value="1"/>
</dbReference>
<gene>
    <name evidence="6" type="ORF">QR680_009580</name>
</gene>
<dbReference type="GO" id="GO:0046872">
    <property type="term" value="F:metal ion binding"/>
    <property type="evidence" value="ECO:0007669"/>
    <property type="project" value="UniProtKB-KW"/>
</dbReference>
<dbReference type="Gene3D" id="1.25.40.420">
    <property type="match status" value="1"/>
</dbReference>
<dbReference type="SUPFAM" id="SSF54695">
    <property type="entry name" value="POZ domain"/>
    <property type="match status" value="1"/>
</dbReference>
<accession>A0AA39IM58</accession>
<dbReference type="FunFam" id="3.30.710.10:FF:000159">
    <property type="entry name" value="Speckle-type POZ protein B"/>
    <property type="match status" value="1"/>
</dbReference>
<evidence type="ECO:0000313" key="7">
    <source>
        <dbReference type="Proteomes" id="UP001175271"/>
    </source>
</evidence>
<keyword evidence="7" id="KW-1185">Reference proteome</keyword>
<organism evidence="6 7">
    <name type="scientific">Steinernema hermaphroditum</name>
    <dbReference type="NCBI Taxonomy" id="289476"/>
    <lineage>
        <taxon>Eukaryota</taxon>
        <taxon>Metazoa</taxon>
        <taxon>Ecdysozoa</taxon>
        <taxon>Nematoda</taxon>
        <taxon>Chromadorea</taxon>
        <taxon>Rhabditida</taxon>
        <taxon>Tylenchina</taxon>
        <taxon>Panagrolaimomorpha</taxon>
        <taxon>Strongyloidoidea</taxon>
        <taxon>Steinernematidae</taxon>
        <taxon>Steinernema</taxon>
    </lineage>
</organism>
<evidence type="ECO:0000259" key="5">
    <source>
        <dbReference type="PROSITE" id="PS50144"/>
    </source>
</evidence>
<dbReference type="SUPFAM" id="SSF49599">
    <property type="entry name" value="TRAF domain-like"/>
    <property type="match status" value="1"/>
</dbReference>
<evidence type="ECO:0000313" key="6">
    <source>
        <dbReference type="EMBL" id="KAK0426195.1"/>
    </source>
</evidence>
<dbReference type="InterPro" id="IPR002058">
    <property type="entry name" value="PAP_assoc"/>
</dbReference>
<evidence type="ECO:0000256" key="3">
    <source>
        <dbReference type="SAM" id="MobiDB-lite"/>
    </source>
</evidence>